<dbReference type="Gene3D" id="3.40.50.720">
    <property type="entry name" value="NAD(P)-binding Rossmann-like Domain"/>
    <property type="match status" value="1"/>
</dbReference>
<keyword evidence="5" id="KW-1185">Reference proteome</keyword>
<dbReference type="SUPFAM" id="SSF51735">
    <property type="entry name" value="NAD(P)-binding Rossmann-fold domains"/>
    <property type="match status" value="1"/>
</dbReference>
<evidence type="ECO:0000256" key="2">
    <source>
        <dbReference type="ARBA" id="ARBA00023002"/>
    </source>
</evidence>
<feature type="domain" description="NmrA-like" evidence="3">
    <location>
        <begin position="5"/>
        <end position="316"/>
    </location>
</feature>
<dbReference type="AlphaFoldDB" id="A0AAV9JXZ0"/>
<dbReference type="PANTHER" id="PTHR47706:SF9">
    <property type="entry name" value="NMRA-LIKE DOMAIN-CONTAINING PROTEIN-RELATED"/>
    <property type="match status" value="1"/>
</dbReference>
<sequence length="334" mass="37526">MSLTKIAIFGASGQLGQRIVDALLECEKQTFNVLAVIPPGSLEPPVPAKQNYKCVQIDLLNASPDQLQKELNDVDAVVSAFNGKALDSQPMIQDAAASAGVKRFYPSEYGFHQLYRKPGSDWGYLHPLWDMKEQLIEKALHHPAIDSGRMSYTVIGCGDFYNQDREKIWCPWTQRDPDGGEYTLHVVGSPDAKADYTHIDDFASFLVATLREPAKSENAHLNYVSDTISNKEIAALLEKYTGKKAKFKTYSDDDQHSIVKQPDTAPKELQEGSAFPVDFWFLVKGAQGQGRFRRPKGEVHNHLFPDVKPTTFDDYLQKQHVDSVEWEEMHGPAR</sequence>
<dbReference type="Proteomes" id="UP001324427">
    <property type="component" value="Unassembled WGS sequence"/>
</dbReference>
<dbReference type="EMBL" id="JAVFHQ010000001">
    <property type="protein sequence ID" value="KAK4550653.1"/>
    <property type="molecule type" value="Genomic_DNA"/>
</dbReference>
<name>A0AAV9JXZ0_9PEZI</name>
<dbReference type="GO" id="GO:0016491">
    <property type="term" value="F:oxidoreductase activity"/>
    <property type="evidence" value="ECO:0007669"/>
    <property type="project" value="UniProtKB-KW"/>
</dbReference>
<organism evidence="4 5">
    <name type="scientific">Oleoguttula mirabilis</name>
    <dbReference type="NCBI Taxonomy" id="1507867"/>
    <lineage>
        <taxon>Eukaryota</taxon>
        <taxon>Fungi</taxon>
        <taxon>Dikarya</taxon>
        <taxon>Ascomycota</taxon>
        <taxon>Pezizomycotina</taxon>
        <taxon>Dothideomycetes</taxon>
        <taxon>Dothideomycetidae</taxon>
        <taxon>Mycosphaerellales</taxon>
        <taxon>Teratosphaeriaceae</taxon>
        <taxon>Oleoguttula</taxon>
    </lineage>
</organism>
<evidence type="ECO:0000313" key="5">
    <source>
        <dbReference type="Proteomes" id="UP001324427"/>
    </source>
</evidence>
<comment type="caution">
    <text evidence="4">The sequence shown here is derived from an EMBL/GenBank/DDBJ whole genome shotgun (WGS) entry which is preliminary data.</text>
</comment>
<keyword evidence="1" id="KW-0521">NADP</keyword>
<evidence type="ECO:0000256" key="1">
    <source>
        <dbReference type="ARBA" id="ARBA00022857"/>
    </source>
</evidence>
<accession>A0AAV9JXZ0</accession>
<gene>
    <name evidence="4" type="ORF">LTR36_000232</name>
</gene>
<reference evidence="4 5" key="1">
    <citation type="submission" date="2021-11" db="EMBL/GenBank/DDBJ databases">
        <title>Black yeast isolated from Biological Soil Crust.</title>
        <authorList>
            <person name="Kurbessoian T."/>
        </authorList>
    </citation>
    <scope>NUCLEOTIDE SEQUENCE [LARGE SCALE GENOMIC DNA]</scope>
    <source>
        <strain evidence="4 5">CCFEE 5522</strain>
    </source>
</reference>
<evidence type="ECO:0000259" key="3">
    <source>
        <dbReference type="Pfam" id="PF05368"/>
    </source>
</evidence>
<proteinExistence type="predicted"/>
<dbReference type="PANTHER" id="PTHR47706">
    <property type="entry name" value="NMRA-LIKE FAMILY PROTEIN"/>
    <property type="match status" value="1"/>
</dbReference>
<dbReference type="Gene3D" id="3.90.25.10">
    <property type="entry name" value="UDP-galactose 4-epimerase, domain 1"/>
    <property type="match status" value="1"/>
</dbReference>
<dbReference type="InterPro" id="IPR008030">
    <property type="entry name" value="NmrA-like"/>
</dbReference>
<evidence type="ECO:0000313" key="4">
    <source>
        <dbReference type="EMBL" id="KAK4550653.1"/>
    </source>
</evidence>
<dbReference type="Pfam" id="PF05368">
    <property type="entry name" value="NmrA"/>
    <property type="match status" value="1"/>
</dbReference>
<protein>
    <recommendedName>
        <fullName evidence="3">NmrA-like domain-containing protein</fullName>
    </recommendedName>
</protein>
<dbReference type="InterPro" id="IPR036291">
    <property type="entry name" value="NAD(P)-bd_dom_sf"/>
</dbReference>
<keyword evidence="2" id="KW-0560">Oxidoreductase</keyword>
<dbReference type="InterPro" id="IPR051609">
    <property type="entry name" value="NmrA/Isoflavone_reductase-like"/>
</dbReference>